<sequence>MKRQSTNCQEQVTIDIIMNVPPCTNRHNQIITVDMSSRYHVMRAIRVTARERHEPSNQSLDHCWCVRRARICMYAKSLISELRLTTRYFNPSSKLNETHLLSIVAKTHGVSGPNCLDLRCDVDYMTSASALLPACMFSPSVAVPSYLLHEGIKFCCDLHISSTRLDSAAAYFTATHDFLRCGSEVEVRLADLLSLSYEIIRRVATMDAMEKRLAISTVIASAAASGGTIVVKEFIGRFEKPRKNKFLDAMKRWGLDPKGKTIFLMVDVEENLVLTLAVVEFLNARYGVEALVTGDEDENVRKFST</sequence>
<protein>
    <submittedName>
        <fullName evidence="1">Uncharacterized protein</fullName>
    </submittedName>
</protein>
<reference evidence="1" key="1">
    <citation type="submission" date="2019-12" db="EMBL/GenBank/DDBJ databases">
        <title>Genome sequencing and annotation of Brassica cretica.</title>
        <authorList>
            <person name="Studholme D.J."/>
            <person name="Sarris P."/>
        </authorList>
    </citation>
    <scope>NUCLEOTIDE SEQUENCE</scope>
    <source>
        <strain evidence="1">PFS-109/04</strain>
        <tissue evidence="1">Leaf</tissue>
    </source>
</reference>
<organism evidence="1 2">
    <name type="scientific">Brassica cretica</name>
    <name type="common">Mustard</name>
    <dbReference type="NCBI Taxonomy" id="69181"/>
    <lineage>
        <taxon>Eukaryota</taxon>
        <taxon>Viridiplantae</taxon>
        <taxon>Streptophyta</taxon>
        <taxon>Embryophyta</taxon>
        <taxon>Tracheophyta</taxon>
        <taxon>Spermatophyta</taxon>
        <taxon>Magnoliopsida</taxon>
        <taxon>eudicotyledons</taxon>
        <taxon>Gunneridae</taxon>
        <taxon>Pentapetalae</taxon>
        <taxon>rosids</taxon>
        <taxon>malvids</taxon>
        <taxon>Brassicales</taxon>
        <taxon>Brassicaceae</taxon>
        <taxon>Brassiceae</taxon>
        <taxon>Brassica</taxon>
    </lineage>
</organism>
<dbReference type="AlphaFoldDB" id="A0A8S9SQN0"/>
<comment type="caution">
    <text evidence="1">The sequence shown here is derived from an EMBL/GenBank/DDBJ whole genome shotgun (WGS) entry which is preliminary data.</text>
</comment>
<evidence type="ECO:0000313" key="1">
    <source>
        <dbReference type="EMBL" id="KAF3604001.1"/>
    </source>
</evidence>
<gene>
    <name evidence="1" type="ORF">F2Q69_00037368</name>
</gene>
<accession>A0A8S9SQN0</accession>
<dbReference type="EMBL" id="QGKX02000004">
    <property type="protein sequence ID" value="KAF3604001.1"/>
    <property type="molecule type" value="Genomic_DNA"/>
</dbReference>
<name>A0A8S9SQN0_BRACR</name>
<proteinExistence type="predicted"/>
<dbReference type="Proteomes" id="UP000712600">
    <property type="component" value="Unassembled WGS sequence"/>
</dbReference>
<evidence type="ECO:0000313" key="2">
    <source>
        <dbReference type="Proteomes" id="UP000712600"/>
    </source>
</evidence>